<dbReference type="OrthoDB" id="9810247at2"/>
<dbReference type="RefSeq" id="WP_146915205.1">
    <property type="nucleotide sequence ID" value="NZ_CP042430.1"/>
</dbReference>
<dbReference type="AlphaFoldDB" id="A0A5B8TZS9"/>
<proteinExistence type="predicted"/>
<keyword evidence="2" id="KW-1185">Reference proteome</keyword>
<dbReference type="InterPro" id="IPR029063">
    <property type="entry name" value="SAM-dependent_MTases_sf"/>
</dbReference>
<dbReference type="SUPFAM" id="SSF53335">
    <property type="entry name" value="S-adenosyl-L-methionine-dependent methyltransferases"/>
    <property type="match status" value="1"/>
</dbReference>
<dbReference type="KEGG" id="bsol:FSW04_00675"/>
<keyword evidence="1" id="KW-0808">Transferase</keyword>
<dbReference type="Proteomes" id="UP000321805">
    <property type="component" value="Chromosome"/>
</dbReference>
<protein>
    <submittedName>
        <fullName evidence="1">Class I SAM-dependent methyltransferase</fullName>
    </submittedName>
</protein>
<evidence type="ECO:0000313" key="2">
    <source>
        <dbReference type="Proteomes" id="UP000321805"/>
    </source>
</evidence>
<organism evidence="1 2">
    <name type="scientific">Baekduia soli</name>
    <dbReference type="NCBI Taxonomy" id="496014"/>
    <lineage>
        <taxon>Bacteria</taxon>
        <taxon>Bacillati</taxon>
        <taxon>Actinomycetota</taxon>
        <taxon>Thermoleophilia</taxon>
        <taxon>Solirubrobacterales</taxon>
        <taxon>Baekduiaceae</taxon>
        <taxon>Baekduia</taxon>
    </lineage>
</organism>
<dbReference type="GO" id="GO:0032259">
    <property type="term" value="P:methylation"/>
    <property type="evidence" value="ECO:0007669"/>
    <property type="project" value="UniProtKB-KW"/>
</dbReference>
<dbReference type="GO" id="GO:0008168">
    <property type="term" value="F:methyltransferase activity"/>
    <property type="evidence" value="ECO:0007669"/>
    <property type="project" value="UniProtKB-KW"/>
</dbReference>
<gene>
    <name evidence="1" type="ORF">FSW04_00675</name>
</gene>
<evidence type="ECO:0000313" key="1">
    <source>
        <dbReference type="EMBL" id="QEC46229.1"/>
    </source>
</evidence>
<name>A0A5B8TZS9_9ACTN</name>
<dbReference type="EMBL" id="CP042430">
    <property type="protein sequence ID" value="QEC46229.1"/>
    <property type="molecule type" value="Genomic_DNA"/>
</dbReference>
<keyword evidence="1" id="KW-0489">Methyltransferase</keyword>
<accession>A0A5B8TZS9</accession>
<reference evidence="1 2" key="1">
    <citation type="journal article" date="2018" name="J. Microbiol.">
        <title>Baekduia soli gen. nov., sp. nov., a novel bacterium isolated from the soil of Baekdu Mountain and proposal of a novel family name, Baekduiaceae fam. nov.</title>
        <authorList>
            <person name="An D.S."/>
            <person name="Siddiqi M.Z."/>
            <person name="Kim K.H."/>
            <person name="Yu H.S."/>
            <person name="Im W.T."/>
        </authorList>
    </citation>
    <scope>NUCLEOTIDE SEQUENCE [LARGE SCALE GENOMIC DNA]</scope>
    <source>
        <strain evidence="1 2">BR7-21</strain>
    </source>
</reference>
<sequence length="250" mass="27256">MTATARRLRFVLGRAYAALWRAAEGALARAAPGSVRHERERPRLPAAPVHRRYGLRVGRPVDRFYIERFLQGRSGDVRGRVLEVLDATYTRRFGGTAVTRSDVLDLDPANAAATIRADLETGEGVPRGAYDCFVLTQTISITYDLRGALDTAHAALAPGGVLLLTVPGISHQAEPDGETFPDHWRFTWRAVARLLGERFGAEHVEVSAQGTVAACAAFLYGIPAAELDPALLDPHDPDYEMVICARAVRT</sequence>
<dbReference type="Gene3D" id="3.40.50.150">
    <property type="entry name" value="Vaccinia Virus protein VP39"/>
    <property type="match status" value="1"/>
</dbReference>